<dbReference type="GO" id="GO:0003677">
    <property type="term" value="F:DNA binding"/>
    <property type="evidence" value="ECO:0007669"/>
    <property type="project" value="UniProtKB-KW"/>
</dbReference>
<dbReference type="Gene3D" id="1.10.260.40">
    <property type="entry name" value="lambda repressor-like DNA-binding domains"/>
    <property type="match status" value="1"/>
</dbReference>
<dbReference type="AlphaFoldDB" id="A0A9X1NB51"/>
<dbReference type="SMART" id="SM00530">
    <property type="entry name" value="HTH_XRE"/>
    <property type="match status" value="1"/>
</dbReference>
<accession>A0A9X1NB51</accession>
<name>A0A9X1NB51_9ACTN</name>
<comment type="caution">
    <text evidence="3">The sequence shown here is derived from an EMBL/GenBank/DDBJ whole genome shotgun (WGS) entry which is preliminary data.</text>
</comment>
<evidence type="ECO:0000313" key="4">
    <source>
        <dbReference type="Proteomes" id="UP001138997"/>
    </source>
</evidence>
<evidence type="ECO:0000259" key="2">
    <source>
        <dbReference type="PROSITE" id="PS50943"/>
    </source>
</evidence>
<sequence>MGSSFRAAFGRGIKVERTAAGLTQAELGALLKVSDRTISSWETGDRTFPWDVLPELCDALDCAPADLFARASEEDRRKLKMP</sequence>
<gene>
    <name evidence="3" type="ORF">LR394_08175</name>
</gene>
<dbReference type="InterPro" id="IPR010982">
    <property type="entry name" value="Lambda_DNA-bd_dom_sf"/>
</dbReference>
<evidence type="ECO:0000313" key="3">
    <source>
        <dbReference type="EMBL" id="MCD5310868.1"/>
    </source>
</evidence>
<reference evidence="3" key="1">
    <citation type="submission" date="2021-11" db="EMBL/GenBank/DDBJ databases">
        <title>Streptomyces corallinus and Kineosporia corallina sp. nov., two new coral-derived marine actinobacteria.</title>
        <authorList>
            <person name="Buangrab K."/>
            <person name="Sutthacheep M."/>
            <person name="Yeemin T."/>
            <person name="Harunari E."/>
            <person name="Igarashi Y."/>
            <person name="Sripreechasak P."/>
            <person name="Kanchanasin P."/>
            <person name="Tanasupawat S."/>
            <person name="Phongsopitanun W."/>
        </authorList>
    </citation>
    <scope>NUCLEOTIDE SEQUENCE</scope>
    <source>
        <strain evidence="3">JCM 31032</strain>
    </source>
</reference>
<dbReference type="PANTHER" id="PTHR46558">
    <property type="entry name" value="TRACRIPTIONAL REGULATORY PROTEIN-RELATED-RELATED"/>
    <property type="match status" value="1"/>
</dbReference>
<dbReference type="PROSITE" id="PS50943">
    <property type="entry name" value="HTH_CROC1"/>
    <property type="match status" value="1"/>
</dbReference>
<organism evidence="3 4">
    <name type="scientific">Kineosporia babensis</name>
    <dbReference type="NCBI Taxonomy" id="499548"/>
    <lineage>
        <taxon>Bacteria</taxon>
        <taxon>Bacillati</taxon>
        <taxon>Actinomycetota</taxon>
        <taxon>Actinomycetes</taxon>
        <taxon>Kineosporiales</taxon>
        <taxon>Kineosporiaceae</taxon>
        <taxon>Kineosporia</taxon>
    </lineage>
</organism>
<evidence type="ECO:0000256" key="1">
    <source>
        <dbReference type="ARBA" id="ARBA00023125"/>
    </source>
</evidence>
<dbReference type="PANTHER" id="PTHR46558:SF4">
    <property type="entry name" value="DNA-BIDING PHAGE PROTEIN"/>
    <property type="match status" value="1"/>
</dbReference>
<dbReference type="Proteomes" id="UP001138997">
    <property type="component" value="Unassembled WGS sequence"/>
</dbReference>
<keyword evidence="4" id="KW-1185">Reference proteome</keyword>
<dbReference type="EMBL" id="JAJOMB010000003">
    <property type="protein sequence ID" value="MCD5310868.1"/>
    <property type="molecule type" value="Genomic_DNA"/>
</dbReference>
<proteinExistence type="predicted"/>
<dbReference type="CDD" id="cd00093">
    <property type="entry name" value="HTH_XRE"/>
    <property type="match status" value="1"/>
</dbReference>
<dbReference type="RefSeq" id="WP_231440044.1">
    <property type="nucleotide sequence ID" value="NZ_JAJOMB010000003.1"/>
</dbReference>
<protein>
    <submittedName>
        <fullName evidence="3">Helix-turn-helix domain-containing protein</fullName>
    </submittedName>
</protein>
<dbReference type="Pfam" id="PF13560">
    <property type="entry name" value="HTH_31"/>
    <property type="match status" value="1"/>
</dbReference>
<feature type="domain" description="HTH cro/C1-type" evidence="2">
    <location>
        <begin position="13"/>
        <end position="67"/>
    </location>
</feature>
<keyword evidence="1" id="KW-0238">DNA-binding</keyword>
<dbReference type="InterPro" id="IPR001387">
    <property type="entry name" value="Cro/C1-type_HTH"/>
</dbReference>
<dbReference type="SUPFAM" id="SSF47413">
    <property type="entry name" value="lambda repressor-like DNA-binding domains"/>
    <property type="match status" value="1"/>
</dbReference>